<sequence>MFLGSREQGAGSSGYGKREQGAGSREQRIWEKGKGKREEGKNNVYLMSPRNAINKTLNRERSIKN</sequence>
<organism evidence="2 3">
    <name type="scientific">Moorena producens PAL-8-15-08-1</name>
    <dbReference type="NCBI Taxonomy" id="1458985"/>
    <lineage>
        <taxon>Bacteria</taxon>
        <taxon>Bacillati</taxon>
        <taxon>Cyanobacteriota</taxon>
        <taxon>Cyanophyceae</taxon>
        <taxon>Coleofasciculales</taxon>
        <taxon>Coleofasciculaceae</taxon>
        <taxon>Moorena</taxon>
    </lineage>
</organism>
<proteinExistence type="predicted"/>
<evidence type="ECO:0000313" key="3">
    <source>
        <dbReference type="Proteomes" id="UP000177870"/>
    </source>
</evidence>
<reference evidence="3" key="1">
    <citation type="submission" date="2016-10" db="EMBL/GenBank/DDBJ databases">
        <title>Comparative genomics uncovers the prolific and rare metabolic potential of the cyanobacterial genus Moorea.</title>
        <authorList>
            <person name="Leao T."/>
            <person name="Castelao G."/>
            <person name="Korobeynikov A."/>
            <person name="Monroe E.A."/>
            <person name="Podell S."/>
            <person name="Glukhov E."/>
            <person name="Allen E."/>
            <person name="Gerwick W.H."/>
            <person name="Gerwick L."/>
        </authorList>
    </citation>
    <scope>NUCLEOTIDE SEQUENCE [LARGE SCALE GENOMIC DNA]</scope>
    <source>
        <strain evidence="3">PAL-8-15-08-1</strain>
    </source>
</reference>
<feature type="region of interest" description="Disordered" evidence="1">
    <location>
        <begin position="1"/>
        <end position="65"/>
    </location>
</feature>
<dbReference type="KEGG" id="mpro:BJP34_25380"/>
<dbReference type="STRING" id="1458985.BJP34_25380"/>
<evidence type="ECO:0000313" key="2">
    <source>
        <dbReference type="EMBL" id="AOX02332.1"/>
    </source>
</evidence>
<dbReference type="EMBL" id="CP017599">
    <property type="protein sequence ID" value="AOX02332.1"/>
    <property type="molecule type" value="Genomic_DNA"/>
</dbReference>
<accession>A0A1D8TXG5</accession>
<gene>
    <name evidence="2" type="ORF">BJP34_25380</name>
</gene>
<name>A0A1D8TXG5_9CYAN</name>
<evidence type="ECO:0000256" key="1">
    <source>
        <dbReference type="SAM" id="MobiDB-lite"/>
    </source>
</evidence>
<feature type="compositionally biased region" description="Basic and acidic residues" evidence="1">
    <location>
        <begin position="16"/>
        <end position="41"/>
    </location>
</feature>
<dbReference type="Proteomes" id="UP000177870">
    <property type="component" value="Chromosome"/>
</dbReference>
<protein>
    <submittedName>
        <fullName evidence="2">Uncharacterized protein</fullName>
    </submittedName>
</protein>
<dbReference type="AlphaFoldDB" id="A0A1D8TXG5"/>